<dbReference type="VEuPathDB" id="GiardiaDB:GL50803_3147"/>
<evidence type="ECO:0000313" key="1">
    <source>
        <dbReference type="EMBL" id="KAE8302061.1"/>
    </source>
</evidence>
<evidence type="ECO:0000313" key="2">
    <source>
        <dbReference type="Proteomes" id="UP000001548"/>
    </source>
</evidence>
<dbReference type="SMART" id="SM00248">
    <property type="entry name" value="ANK"/>
    <property type="match status" value="16"/>
</dbReference>
<organism evidence="1 2">
    <name type="scientific">Giardia intestinalis (strain ATCC 50803 / WB clone C6)</name>
    <name type="common">Giardia lamblia</name>
    <dbReference type="NCBI Taxonomy" id="184922"/>
    <lineage>
        <taxon>Eukaryota</taxon>
        <taxon>Metamonada</taxon>
        <taxon>Diplomonadida</taxon>
        <taxon>Hexamitidae</taxon>
        <taxon>Giardiinae</taxon>
        <taxon>Giardia</taxon>
    </lineage>
</organism>
<dbReference type="InterPro" id="IPR002110">
    <property type="entry name" value="Ankyrin_rpt"/>
</dbReference>
<keyword evidence="2" id="KW-1185">Reference proteome</keyword>
<proteinExistence type="predicted"/>
<reference evidence="1 2" key="1">
    <citation type="journal article" date="2007" name="Science">
        <title>Genomic minimalism in the early diverging intestinal parasite Giardia lamblia.</title>
        <authorList>
            <person name="Morrison H.G."/>
            <person name="McArthur A.G."/>
            <person name="Gillin F.D."/>
            <person name="Aley S.B."/>
            <person name="Adam R.D."/>
            <person name="Olsen G.J."/>
            <person name="Best A.A."/>
            <person name="Cande W.Z."/>
            <person name="Chen F."/>
            <person name="Cipriano M.J."/>
            <person name="Davids B.J."/>
            <person name="Dawson S.C."/>
            <person name="Elmendorf H.G."/>
            <person name="Hehl A.B."/>
            <person name="Holder M.E."/>
            <person name="Huse S.M."/>
            <person name="Kim U.U."/>
            <person name="Lasek-Nesselquist E."/>
            <person name="Manning G."/>
            <person name="Nigam A."/>
            <person name="Nixon J.E."/>
            <person name="Palm D."/>
            <person name="Passamaneck N.E."/>
            <person name="Prabhu A."/>
            <person name="Reich C.I."/>
            <person name="Reiner D.S."/>
            <person name="Samuelson J."/>
            <person name="Svard S.G."/>
            <person name="Sogin M.L."/>
        </authorList>
    </citation>
    <scope>NUCLEOTIDE SEQUENCE [LARGE SCALE GENOMIC DNA]</scope>
    <source>
        <strain evidence="1 2">WB C6</strain>
    </source>
</reference>
<accession>A8BB83</accession>
<dbReference type="PANTHER" id="PTHR24120">
    <property type="entry name" value="GH07239P"/>
    <property type="match status" value="1"/>
</dbReference>
<dbReference type="AlphaFoldDB" id="A8BB83"/>
<dbReference type="Proteomes" id="UP000001548">
    <property type="component" value="Unassembled WGS sequence"/>
</dbReference>
<name>A8BB83_GIAIC</name>
<sequence>MHRRIGQYEIYDDVSPLFDAVRDNNPEMVQMFLSYAGIYDSMKMTALMHAARHNYLDIVKILEPLEGHLVGSYGEVALMHAAECGALEVAQYLLPLQGHVEPTDLLGSSLMNAMCAGEIQCAELFYNNEKDKVKITPLMWAAFVGDVSTVQEEISLKSDLGKRAHGGYTALMFAAFSNQAQTAELLLPYEAGLRDDYEETALMHAAQNSSVDAARVLVEKELGLSTKIGGTALYTAAGEGCLEIVKMTMEKEHSIFYNGFSSLYIAANSGHLSCVKALVQYIDKFKNSSDTGLGGAASGGHVDIVEFLIPYEAKATMNNDGTTALMCAAQENKIQCVRMLKDYELGFVNDSGYSALSLAAATGSSKLVSLLLDELPLLPKKAMSPLEECLSSGKLDVVRLLLPHEKCRVGASDLMVYACTGKRHAMKRLRSVMLQRRDSGGRTALMYAVMGKQLDCAKDLLAESRIVDNEGRSALMYAVLLEPDECLPFVKLLIGLTGIQDENGETALMKAASNNNYIAVRQLAPYEKRMVDKSGDTALILASRSDAYKCVTYLLEEIDIVDECGSTALENAEGYGGYNVYRILSTGARSYP</sequence>
<dbReference type="SUPFAM" id="SSF48403">
    <property type="entry name" value="Ankyrin repeat"/>
    <property type="match status" value="2"/>
</dbReference>
<dbReference type="EMBL" id="AACB03000004">
    <property type="protein sequence ID" value="KAE8302061.1"/>
    <property type="molecule type" value="Genomic_DNA"/>
</dbReference>
<dbReference type="RefSeq" id="XP_001708231.1">
    <property type="nucleotide sequence ID" value="XM_001708179.1"/>
</dbReference>
<dbReference type="KEGG" id="gla:GL50803_003147"/>
<dbReference type="InterPro" id="IPR036770">
    <property type="entry name" value="Ankyrin_rpt-contain_sf"/>
</dbReference>
<gene>
    <name evidence="1" type="ORF">GL50803_003147</name>
</gene>
<comment type="caution">
    <text evidence="1">The sequence shown here is derived from an EMBL/GenBank/DDBJ whole genome shotgun (WGS) entry which is preliminary data.</text>
</comment>
<dbReference type="STRING" id="184922.A8BB83"/>
<protein>
    <submittedName>
        <fullName evidence="1">Ankyrin repeat protein 1</fullName>
    </submittedName>
</protein>
<dbReference type="HOGENOM" id="CLU_475259_0_0_1"/>
<dbReference type="OMA" id="HNYLDIV"/>
<dbReference type="Pfam" id="PF00023">
    <property type="entry name" value="Ank"/>
    <property type="match status" value="1"/>
</dbReference>
<dbReference type="PANTHER" id="PTHR24120:SF4">
    <property type="entry name" value="GH07239P"/>
    <property type="match status" value="1"/>
</dbReference>
<dbReference type="Gene3D" id="1.25.40.20">
    <property type="entry name" value="Ankyrin repeat-containing domain"/>
    <property type="match status" value="5"/>
</dbReference>
<dbReference type="Pfam" id="PF12796">
    <property type="entry name" value="Ank_2"/>
    <property type="match status" value="4"/>
</dbReference>
<dbReference type="GeneID" id="5701141"/>